<evidence type="ECO:0000313" key="3">
    <source>
        <dbReference type="Proteomes" id="UP001521137"/>
    </source>
</evidence>
<protein>
    <submittedName>
        <fullName evidence="2">Class I SAM-dependent methyltransferase</fullName>
    </submittedName>
</protein>
<dbReference type="RefSeq" id="WP_235311723.1">
    <property type="nucleotide sequence ID" value="NZ_JAKGAS010000004.1"/>
</dbReference>
<dbReference type="GO" id="GO:0008168">
    <property type="term" value="F:methyltransferase activity"/>
    <property type="evidence" value="ECO:0007669"/>
    <property type="project" value="UniProtKB-KW"/>
</dbReference>
<dbReference type="PANTHER" id="PTHR43861:SF6">
    <property type="entry name" value="METHYLTRANSFERASE TYPE 11"/>
    <property type="match status" value="1"/>
</dbReference>
<dbReference type="InterPro" id="IPR029063">
    <property type="entry name" value="SAM-dependent_MTases_sf"/>
</dbReference>
<reference evidence="2 3" key="1">
    <citation type="submission" date="2022-01" db="EMBL/GenBank/DDBJ databases">
        <title>Paraglaciecola sp. G1-23.</title>
        <authorList>
            <person name="Jin M.S."/>
            <person name="Han D.M."/>
            <person name="Kim H.M."/>
            <person name="Jeon C.O."/>
        </authorList>
    </citation>
    <scope>NUCLEOTIDE SEQUENCE [LARGE SCALE GENOMIC DNA]</scope>
    <source>
        <strain evidence="2 3">G1-23</strain>
    </source>
</reference>
<dbReference type="CDD" id="cd02440">
    <property type="entry name" value="AdoMet_MTases"/>
    <property type="match status" value="1"/>
</dbReference>
<evidence type="ECO:0000259" key="1">
    <source>
        <dbReference type="Pfam" id="PF08242"/>
    </source>
</evidence>
<keyword evidence="2" id="KW-0489">Methyltransferase</keyword>
<dbReference type="PANTHER" id="PTHR43861">
    <property type="entry name" value="TRANS-ACONITATE 2-METHYLTRANSFERASE-RELATED"/>
    <property type="match status" value="1"/>
</dbReference>
<dbReference type="EMBL" id="JAKGAS010000004">
    <property type="protein sequence ID" value="MCF2948108.1"/>
    <property type="molecule type" value="Genomic_DNA"/>
</dbReference>
<dbReference type="InterPro" id="IPR013217">
    <property type="entry name" value="Methyltransf_12"/>
</dbReference>
<accession>A0ABS9D593</accession>
<gene>
    <name evidence="2" type="ORF">L0668_08325</name>
</gene>
<comment type="caution">
    <text evidence="2">The sequence shown here is derived from an EMBL/GenBank/DDBJ whole genome shotgun (WGS) entry which is preliminary data.</text>
</comment>
<dbReference type="Gene3D" id="3.40.50.150">
    <property type="entry name" value="Vaccinia Virus protein VP39"/>
    <property type="match status" value="1"/>
</dbReference>
<name>A0ABS9D593_9ALTE</name>
<evidence type="ECO:0000313" key="2">
    <source>
        <dbReference type="EMBL" id="MCF2948108.1"/>
    </source>
</evidence>
<dbReference type="Proteomes" id="UP001521137">
    <property type="component" value="Unassembled WGS sequence"/>
</dbReference>
<keyword evidence="3" id="KW-1185">Reference proteome</keyword>
<dbReference type="GO" id="GO:0032259">
    <property type="term" value="P:methylation"/>
    <property type="evidence" value="ECO:0007669"/>
    <property type="project" value="UniProtKB-KW"/>
</dbReference>
<dbReference type="SUPFAM" id="SSF53335">
    <property type="entry name" value="S-adenosyl-L-methionine-dependent methyltransferases"/>
    <property type="match status" value="1"/>
</dbReference>
<organism evidence="2 3">
    <name type="scientific">Paraglaciecola algarum</name>
    <dbReference type="NCBI Taxonomy" id="3050085"/>
    <lineage>
        <taxon>Bacteria</taxon>
        <taxon>Pseudomonadati</taxon>
        <taxon>Pseudomonadota</taxon>
        <taxon>Gammaproteobacteria</taxon>
        <taxon>Alteromonadales</taxon>
        <taxon>Alteromonadaceae</taxon>
        <taxon>Paraglaciecola</taxon>
    </lineage>
</organism>
<dbReference type="Pfam" id="PF08242">
    <property type="entry name" value="Methyltransf_12"/>
    <property type="match status" value="1"/>
</dbReference>
<proteinExistence type="predicted"/>
<sequence length="224" mass="25586">MTHNVSKDFIFTEDESGKMKFVGNFDEYYQSEKDPWDQSAQGESAEYYIQSRDRVAAWLNKTNANNILEIGCGLGYASEHFANIHSAKYVGWDISESAILKAQELFPNFNFAMRDITTPNLKIEDKYDVVILNQLLWYILPQLDDVLKNCLNLLENNGKLIISNAFAREQRFGNEYIDGFAGAYQYFGSVRGYAKLTHAEFNDEGFRNQDGLFIIENNACSGTD</sequence>
<feature type="domain" description="Methyltransferase type 12" evidence="1">
    <location>
        <begin position="68"/>
        <end position="160"/>
    </location>
</feature>
<keyword evidence="2" id="KW-0808">Transferase</keyword>